<comment type="similarity">
    <text evidence="2 12">Belongs to the ATPase protein 8 family.</text>
</comment>
<keyword evidence="11 13" id="KW-0472">Membrane</keyword>
<keyword evidence="7 12" id="KW-0375">Hydrogen ion transport</keyword>
<keyword evidence="8 13" id="KW-1133">Transmembrane helix</keyword>
<proteinExistence type="inferred from homology"/>
<evidence type="ECO:0000256" key="3">
    <source>
        <dbReference type="ARBA" id="ARBA00011291"/>
    </source>
</evidence>
<dbReference type="GO" id="GO:0015986">
    <property type="term" value="P:proton motive force-driven ATP synthesis"/>
    <property type="evidence" value="ECO:0007669"/>
    <property type="project" value="InterPro"/>
</dbReference>
<geneLocation type="mitochondrion" evidence="14"/>
<dbReference type="EMBL" id="MF497720">
    <property type="protein sequence ID" value="QIJ46457.1"/>
    <property type="molecule type" value="Genomic_DNA"/>
</dbReference>
<comment type="subunit">
    <text evidence="3">F-type ATPases have 2 components, CF(1) - the catalytic core - and CF(0) - the membrane proton channel.</text>
</comment>
<evidence type="ECO:0000256" key="4">
    <source>
        <dbReference type="ARBA" id="ARBA00022448"/>
    </source>
</evidence>
<feature type="transmembrane region" description="Helical" evidence="13">
    <location>
        <begin position="12"/>
        <end position="31"/>
    </location>
</feature>
<evidence type="ECO:0000256" key="2">
    <source>
        <dbReference type="ARBA" id="ARBA00008892"/>
    </source>
</evidence>
<evidence type="ECO:0000256" key="7">
    <source>
        <dbReference type="ARBA" id="ARBA00022781"/>
    </source>
</evidence>
<keyword evidence="9 12" id="KW-0406">Ion transport</keyword>
<evidence type="ECO:0000256" key="13">
    <source>
        <dbReference type="SAM" id="Phobius"/>
    </source>
</evidence>
<dbReference type="GO" id="GO:0045259">
    <property type="term" value="C:proton-transporting ATP synthase complex"/>
    <property type="evidence" value="ECO:0007669"/>
    <property type="project" value="UniProtKB-KW"/>
</dbReference>
<evidence type="ECO:0000256" key="6">
    <source>
        <dbReference type="ARBA" id="ARBA00022692"/>
    </source>
</evidence>
<comment type="subcellular location">
    <subcellularLocation>
        <location evidence="1 12">Mitochondrion membrane</location>
        <topology evidence="1 12">Single-pass membrane protein</topology>
    </subcellularLocation>
</comment>
<organism evidence="14">
    <name type="scientific">Enoplops potanini</name>
    <dbReference type="NCBI Taxonomy" id="2716288"/>
    <lineage>
        <taxon>Eukaryota</taxon>
        <taxon>Metazoa</taxon>
        <taxon>Ecdysozoa</taxon>
        <taxon>Arthropoda</taxon>
        <taxon>Hexapoda</taxon>
        <taxon>Insecta</taxon>
        <taxon>Pterygota</taxon>
        <taxon>Neoptera</taxon>
        <taxon>Paraneoptera</taxon>
        <taxon>Hemiptera</taxon>
        <taxon>Heteroptera</taxon>
        <taxon>Panheteroptera</taxon>
        <taxon>Pentatomomorpha</taxon>
        <taxon>Coreoidea</taxon>
        <taxon>Coreidae</taxon>
        <taxon>Coreinae</taxon>
        <taxon>Enoplops</taxon>
    </lineage>
</organism>
<sequence>MPQMSPMYWEILFMVFIFSFLMMNTIIFFNMKMYPSQSLSKIFKVNQFKWKW</sequence>
<protein>
    <recommendedName>
        <fullName evidence="12">ATP synthase complex subunit 8</fullName>
    </recommendedName>
</protein>
<evidence type="ECO:0000256" key="10">
    <source>
        <dbReference type="ARBA" id="ARBA00023128"/>
    </source>
</evidence>
<evidence type="ECO:0000256" key="9">
    <source>
        <dbReference type="ARBA" id="ARBA00023065"/>
    </source>
</evidence>
<evidence type="ECO:0000256" key="11">
    <source>
        <dbReference type="ARBA" id="ARBA00023136"/>
    </source>
</evidence>
<dbReference type="AlphaFoldDB" id="A0A6G7MZ77"/>
<evidence type="ECO:0000256" key="1">
    <source>
        <dbReference type="ARBA" id="ARBA00004304"/>
    </source>
</evidence>
<dbReference type="GO" id="GO:0031966">
    <property type="term" value="C:mitochondrial membrane"/>
    <property type="evidence" value="ECO:0007669"/>
    <property type="project" value="UniProtKB-SubCell"/>
</dbReference>
<keyword evidence="10 12" id="KW-0496">Mitochondrion</keyword>
<keyword evidence="4 12" id="KW-0813">Transport</keyword>
<reference evidence="14" key="1">
    <citation type="journal article" date="2019" name="Syst. Entomol.">
        <title>Higher level phylogeny and evolutionary history of Pentatomomorpha (Hemiptera: Heteroptera) inferred from mitochondrial genome sequences.</title>
        <authorList>
            <person name="Liu Y."/>
            <person name="Li H."/>
            <person name="Song F."/>
            <person name="Zhao Y."/>
            <person name="Wilson J.J."/>
            <person name="Cai W."/>
        </authorList>
    </citation>
    <scope>NUCLEOTIDE SEQUENCE</scope>
</reference>
<evidence type="ECO:0000256" key="12">
    <source>
        <dbReference type="RuleBase" id="RU003661"/>
    </source>
</evidence>
<dbReference type="GO" id="GO:0015078">
    <property type="term" value="F:proton transmembrane transporter activity"/>
    <property type="evidence" value="ECO:0007669"/>
    <property type="project" value="InterPro"/>
</dbReference>
<evidence type="ECO:0000256" key="5">
    <source>
        <dbReference type="ARBA" id="ARBA00022547"/>
    </source>
</evidence>
<accession>A0A6G7MZ77</accession>
<name>A0A6G7MZ77_9HEMI</name>
<gene>
    <name evidence="14" type="primary">ATP8</name>
</gene>
<keyword evidence="6 12" id="KW-0812">Transmembrane</keyword>
<dbReference type="InterPro" id="IPR001421">
    <property type="entry name" value="ATP8_metazoa"/>
</dbReference>
<dbReference type="Pfam" id="PF00895">
    <property type="entry name" value="ATP-synt_8"/>
    <property type="match status" value="1"/>
</dbReference>
<evidence type="ECO:0000313" key="14">
    <source>
        <dbReference type="EMBL" id="QIJ46457.1"/>
    </source>
</evidence>
<evidence type="ECO:0000256" key="8">
    <source>
        <dbReference type="ARBA" id="ARBA00022989"/>
    </source>
</evidence>
<keyword evidence="5 12" id="KW-0138">CF(0)</keyword>